<evidence type="ECO:0000256" key="9">
    <source>
        <dbReference type="HAMAP-Rule" id="MF_00446"/>
    </source>
</evidence>
<keyword evidence="3 9" id="KW-0210">Decarboxylase</keyword>
<dbReference type="EC" id="4.1.1.11" evidence="9"/>
<dbReference type="RefSeq" id="WP_146683023.1">
    <property type="nucleotide sequence ID" value="NZ_CP019646.1"/>
</dbReference>
<comment type="pathway">
    <text evidence="9">Cofactor biosynthesis; (R)-pantothenate biosynthesis; beta-alanine from L-aspartate: step 1/1.</text>
</comment>
<protein>
    <recommendedName>
        <fullName evidence="9">Aspartate 1-decarboxylase</fullName>
        <ecNumber evidence="9">4.1.1.11</ecNumber>
    </recommendedName>
    <alternativeName>
        <fullName evidence="9">Aspartate alpha-decarboxylase</fullName>
    </alternativeName>
    <component>
        <recommendedName>
            <fullName evidence="9">Aspartate 1-decarboxylase beta chain</fullName>
        </recommendedName>
    </component>
    <component>
        <recommendedName>
            <fullName evidence="9">Aspartate 1-decarboxylase alpha chain</fullName>
        </recommendedName>
    </component>
</protein>
<dbReference type="AlphaFoldDB" id="A0A1Q2MDL9"/>
<feature type="binding site" evidence="9 11">
    <location>
        <begin position="73"/>
        <end position="75"/>
    </location>
    <ligand>
        <name>substrate</name>
    </ligand>
</feature>
<dbReference type="Pfam" id="PF02261">
    <property type="entry name" value="Asp_decarbox"/>
    <property type="match status" value="1"/>
</dbReference>
<keyword evidence="8 9" id="KW-0670">Pyruvate</keyword>
<comment type="similarity">
    <text evidence="9">Belongs to the PanD family.</text>
</comment>
<comment type="PTM">
    <text evidence="9 12">Is synthesized initially as an inactive proenzyme, which is activated by self-cleavage at a specific serine bond to produce a beta-subunit with a hydroxyl group at its C-terminus and an alpha-subunit with a pyruvoyl group at its N-terminus.</text>
</comment>
<evidence type="ECO:0000256" key="7">
    <source>
        <dbReference type="ARBA" id="ARBA00023270"/>
    </source>
</evidence>
<dbReference type="KEGG" id="pbas:SMSP2_01146"/>
<dbReference type="GO" id="GO:0006523">
    <property type="term" value="P:alanine biosynthetic process"/>
    <property type="evidence" value="ECO:0007669"/>
    <property type="project" value="InterPro"/>
</dbReference>
<evidence type="ECO:0000256" key="4">
    <source>
        <dbReference type="ARBA" id="ARBA00022813"/>
    </source>
</evidence>
<feature type="active site" description="Proton donor" evidence="9 10">
    <location>
        <position position="58"/>
    </location>
</feature>
<dbReference type="CDD" id="cd06919">
    <property type="entry name" value="Asp_decarbox"/>
    <property type="match status" value="1"/>
</dbReference>
<evidence type="ECO:0000256" key="10">
    <source>
        <dbReference type="PIRSR" id="PIRSR006246-1"/>
    </source>
</evidence>
<evidence type="ECO:0000313" key="14">
    <source>
        <dbReference type="EMBL" id="AQQ70785.1"/>
    </source>
</evidence>
<feature type="active site" description="Schiff-base intermediate with substrate; via pyruvic acid" evidence="9 10">
    <location>
        <position position="25"/>
    </location>
</feature>
<keyword evidence="7 9" id="KW-0704">Schiff base</keyword>
<accession>A0A1Q2MDL9</accession>
<dbReference type="Proteomes" id="UP000188181">
    <property type="component" value="Chromosome"/>
</dbReference>
<name>A0A1Q2MDL9_9BACT</name>
<keyword evidence="5 9" id="KW-0865">Zymogen</keyword>
<keyword evidence="2 9" id="KW-0566">Pantothenate biosynthesis</keyword>
<dbReference type="PANTHER" id="PTHR21012">
    <property type="entry name" value="ASPARTATE 1-DECARBOXYLASE"/>
    <property type="match status" value="1"/>
</dbReference>
<dbReference type="HAMAP" id="MF_00446">
    <property type="entry name" value="PanD"/>
    <property type="match status" value="1"/>
</dbReference>
<dbReference type="OrthoDB" id="9803983at2"/>
<dbReference type="UniPathway" id="UPA00028">
    <property type="reaction ID" value="UER00002"/>
</dbReference>
<comment type="function">
    <text evidence="9">Catalyzes the pyruvoyl-dependent decarboxylation of aspartate to produce beta-alanine.</text>
</comment>
<dbReference type="STRING" id="1851148.SMSP2_01146"/>
<feature type="chain" id="PRO_5014003513" description="Aspartate 1-decarboxylase alpha chain" evidence="9 13">
    <location>
        <begin position="25"/>
        <end position="118"/>
    </location>
</feature>
<feature type="binding site" evidence="9 11">
    <location>
        <position position="57"/>
    </location>
    <ligand>
        <name>substrate</name>
    </ligand>
</feature>
<evidence type="ECO:0000256" key="13">
    <source>
        <dbReference type="PIRSR" id="PIRSR006246-5"/>
    </source>
</evidence>
<evidence type="ECO:0000256" key="3">
    <source>
        <dbReference type="ARBA" id="ARBA00022793"/>
    </source>
</evidence>
<keyword evidence="4 9" id="KW-0068">Autocatalytic cleavage</keyword>
<dbReference type="GO" id="GO:0005829">
    <property type="term" value="C:cytosol"/>
    <property type="evidence" value="ECO:0007669"/>
    <property type="project" value="TreeGrafter"/>
</dbReference>
<proteinExistence type="inferred from homology"/>
<feature type="modified residue" description="Pyruvic acid (Ser)" evidence="9 12">
    <location>
        <position position="25"/>
    </location>
</feature>
<feature type="chain" id="PRO_5014003515" description="Aspartate 1-decarboxylase beta chain" evidence="9 13">
    <location>
        <begin position="1"/>
        <end position="24"/>
    </location>
</feature>
<evidence type="ECO:0000256" key="12">
    <source>
        <dbReference type="PIRSR" id="PIRSR006246-3"/>
    </source>
</evidence>
<dbReference type="InterPro" id="IPR009010">
    <property type="entry name" value="Asp_de-COase-like_dom_sf"/>
</dbReference>
<evidence type="ECO:0000313" key="15">
    <source>
        <dbReference type="Proteomes" id="UP000188181"/>
    </source>
</evidence>
<dbReference type="GO" id="GO:0004068">
    <property type="term" value="F:aspartate 1-decarboxylase activity"/>
    <property type="evidence" value="ECO:0007669"/>
    <property type="project" value="UniProtKB-UniRule"/>
</dbReference>
<sequence>MLVKALKAKIHRATVTDAELNYPGSVAIDTNLLKASGIRPYEEVLLANINNGERVETYVVPAPEGSGRIGILGAAARKFEPGDIVIIINFGYYSPEEMEKHKPVVVVADDKNGIAKTM</sequence>
<comment type="catalytic activity">
    <reaction evidence="9">
        <text>L-aspartate + H(+) = beta-alanine + CO2</text>
        <dbReference type="Rhea" id="RHEA:19497"/>
        <dbReference type="ChEBI" id="CHEBI:15378"/>
        <dbReference type="ChEBI" id="CHEBI:16526"/>
        <dbReference type="ChEBI" id="CHEBI:29991"/>
        <dbReference type="ChEBI" id="CHEBI:57966"/>
        <dbReference type="EC" id="4.1.1.11"/>
    </reaction>
</comment>
<dbReference type="GO" id="GO:0015940">
    <property type="term" value="P:pantothenate biosynthetic process"/>
    <property type="evidence" value="ECO:0007669"/>
    <property type="project" value="UniProtKB-UniRule"/>
</dbReference>
<comment type="subunit">
    <text evidence="9">Heterooctamer of four alpha and four beta subunits.</text>
</comment>
<comment type="cofactor">
    <cofactor evidence="9 10">
        <name>pyruvate</name>
        <dbReference type="ChEBI" id="CHEBI:15361"/>
    </cofactor>
    <text evidence="9 10">Binds 1 pyruvoyl group covalently per subunit.</text>
</comment>
<dbReference type="PANTHER" id="PTHR21012:SF0">
    <property type="entry name" value="ASPARTATE 1-DECARBOXYLASE"/>
    <property type="match status" value="1"/>
</dbReference>
<evidence type="ECO:0000256" key="1">
    <source>
        <dbReference type="ARBA" id="ARBA00022490"/>
    </source>
</evidence>
<dbReference type="EMBL" id="CP019646">
    <property type="protein sequence ID" value="AQQ70785.1"/>
    <property type="molecule type" value="Genomic_DNA"/>
</dbReference>
<keyword evidence="1 9" id="KW-0963">Cytoplasm</keyword>
<evidence type="ECO:0000256" key="6">
    <source>
        <dbReference type="ARBA" id="ARBA00023239"/>
    </source>
</evidence>
<evidence type="ECO:0000256" key="2">
    <source>
        <dbReference type="ARBA" id="ARBA00022655"/>
    </source>
</evidence>
<comment type="subcellular location">
    <subcellularLocation>
        <location evidence="9">Cytoplasm</location>
    </subcellularLocation>
</comment>
<dbReference type="Gene3D" id="2.40.40.20">
    <property type="match status" value="1"/>
</dbReference>
<dbReference type="SUPFAM" id="SSF50692">
    <property type="entry name" value="ADC-like"/>
    <property type="match status" value="1"/>
</dbReference>
<evidence type="ECO:0000256" key="5">
    <source>
        <dbReference type="ARBA" id="ARBA00023145"/>
    </source>
</evidence>
<gene>
    <name evidence="9 14" type="primary">panD</name>
    <name evidence="14" type="ORF">SMSP2_01146</name>
</gene>
<organism evidence="14 15">
    <name type="scientific">Limihaloglobus sulfuriphilus</name>
    <dbReference type="NCBI Taxonomy" id="1851148"/>
    <lineage>
        <taxon>Bacteria</taxon>
        <taxon>Pseudomonadati</taxon>
        <taxon>Planctomycetota</taxon>
        <taxon>Phycisphaerae</taxon>
        <taxon>Sedimentisphaerales</taxon>
        <taxon>Sedimentisphaeraceae</taxon>
        <taxon>Limihaloglobus</taxon>
    </lineage>
</organism>
<evidence type="ECO:0000256" key="8">
    <source>
        <dbReference type="ARBA" id="ARBA00023317"/>
    </source>
</evidence>
<dbReference type="PIRSF" id="PIRSF006246">
    <property type="entry name" value="Asp_decarbox"/>
    <property type="match status" value="1"/>
</dbReference>
<keyword evidence="6 9" id="KW-0456">Lyase</keyword>
<evidence type="ECO:0000256" key="11">
    <source>
        <dbReference type="PIRSR" id="PIRSR006246-2"/>
    </source>
</evidence>
<dbReference type="NCBIfam" id="TIGR00223">
    <property type="entry name" value="panD"/>
    <property type="match status" value="1"/>
</dbReference>
<dbReference type="InterPro" id="IPR003190">
    <property type="entry name" value="Asp_decarbox"/>
</dbReference>
<reference evidence="15" key="1">
    <citation type="submission" date="2017-02" db="EMBL/GenBank/DDBJ databases">
        <title>Comparative genomics and description of representatives of a novel lineage of planctomycetes thriving in anoxic sediments.</title>
        <authorList>
            <person name="Spring S."/>
            <person name="Bunk B."/>
            <person name="Sproer C."/>
        </authorList>
    </citation>
    <scope>NUCLEOTIDE SEQUENCE [LARGE SCALE GENOMIC DNA]</scope>
    <source>
        <strain evidence="15">SM-Chi-D1</strain>
    </source>
</reference>
<keyword evidence="15" id="KW-1185">Reference proteome</keyword>